<evidence type="ECO:0000256" key="10">
    <source>
        <dbReference type="ARBA" id="ARBA00023125"/>
    </source>
</evidence>
<dbReference type="GO" id="GO:0005524">
    <property type="term" value="F:ATP binding"/>
    <property type="evidence" value="ECO:0007669"/>
    <property type="project" value="UniProtKB-KW"/>
</dbReference>
<evidence type="ECO:0000313" key="19">
    <source>
        <dbReference type="Proteomes" id="UP000694410"/>
    </source>
</evidence>
<feature type="region of interest" description="Disordered" evidence="14">
    <location>
        <begin position="1804"/>
        <end position="1844"/>
    </location>
</feature>
<evidence type="ECO:0000256" key="8">
    <source>
        <dbReference type="ARBA" id="ARBA00022853"/>
    </source>
</evidence>
<organism evidence="18 19">
    <name type="scientific">Cyanistes caeruleus</name>
    <name type="common">Eurasian blue tit</name>
    <name type="synonym">Parus caeruleus</name>
    <dbReference type="NCBI Taxonomy" id="156563"/>
    <lineage>
        <taxon>Eukaryota</taxon>
        <taxon>Metazoa</taxon>
        <taxon>Chordata</taxon>
        <taxon>Craniata</taxon>
        <taxon>Vertebrata</taxon>
        <taxon>Euteleostomi</taxon>
        <taxon>Archelosauria</taxon>
        <taxon>Archosauria</taxon>
        <taxon>Dinosauria</taxon>
        <taxon>Saurischia</taxon>
        <taxon>Theropoda</taxon>
        <taxon>Coelurosauria</taxon>
        <taxon>Aves</taxon>
        <taxon>Neognathae</taxon>
        <taxon>Neoaves</taxon>
        <taxon>Telluraves</taxon>
        <taxon>Australaves</taxon>
        <taxon>Passeriformes</taxon>
        <taxon>Paridae</taxon>
        <taxon>Cyanistes</taxon>
    </lineage>
</organism>
<evidence type="ECO:0000259" key="16">
    <source>
        <dbReference type="PROSITE" id="PS51192"/>
    </source>
</evidence>
<dbReference type="InterPro" id="IPR038718">
    <property type="entry name" value="SNF2-like_sf"/>
</dbReference>
<keyword evidence="6" id="KW-0378">Hydrolase</keyword>
<feature type="region of interest" description="Disordered" evidence="14">
    <location>
        <begin position="170"/>
        <end position="193"/>
    </location>
</feature>
<feature type="compositionally biased region" description="Polar residues" evidence="14">
    <location>
        <begin position="2460"/>
        <end position="2470"/>
    </location>
</feature>
<dbReference type="InterPro" id="IPR016197">
    <property type="entry name" value="Chromo-like_dom_sf"/>
</dbReference>
<dbReference type="InterPro" id="IPR027417">
    <property type="entry name" value="P-loop_NTPase"/>
</dbReference>
<dbReference type="Ensembl" id="ENSCCET00000031545.1">
    <property type="protein sequence ID" value="ENSCCEP00000020769.1"/>
    <property type="gene ID" value="ENSCCEG00000016011.1"/>
</dbReference>
<dbReference type="InterPro" id="IPR001650">
    <property type="entry name" value="Helicase_C-like"/>
</dbReference>
<dbReference type="Gene3D" id="2.40.50.40">
    <property type="match status" value="1"/>
</dbReference>
<dbReference type="InterPro" id="IPR014001">
    <property type="entry name" value="Helicase_ATP-bd"/>
</dbReference>
<dbReference type="Pfam" id="PF23078">
    <property type="entry name" value="HTH_CHD6-9"/>
    <property type="match status" value="1"/>
</dbReference>
<evidence type="ECO:0000256" key="6">
    <source>
        <dbReference type="ARBA" id="ARBA00022801"/>
    </source>
</evidence>
<dbReference type="Pfam" id="PF00385">
    <property type="entry name" value="Chromo"/>
    <property type="match status" value="1"/>
</dbReference>
<accession>A0A8C0VFM0</accession>
<feature type="region of interest" description="Disordered" evidence="14">
    <location>
        <begin position="431"/>
        <end position="481"/>
    </location>
</feature>
<evidence type="ECO:0000256" key="2">
    <source>
        <dbReference type="ARBA" id="ARBA00007025"/>
    </source>
</evidence>
<comment type="catalytic activity">
    <reaction evidence="13">
        <text>ATP + H2O = ADP + phosphate + H(+)</text>
        <dbReference type="Rhea" id="RHEA:13065"/>
        <dbReference type="ChEBI" id="CHEBI:15377"/>
        <dbReference type="ChEBI" id="CHEBI:15378"/>
        <dbReference type="ChEBI" id="CHEBI:30616"/>
        <dbReference type="ChEBI" id="CHEBI:43474"/>
        <dbReference type="ChEBI" id="CHEBI:456216"/>
    </reaction>
</comment>
<evidence type="ECO:0000256" key="5">
    <source>
        <dbReference type="ARBA" id="ARBA00022741"/>
    </source>
</evidence>
<dbReference type="InterPro" id="IPR056342">
    <property type="entry name" value="HTH_CHD6-9"/>
</dbReference>
<feature type="compositionally biased region" description="Polar residues" evidence="14">
    <location>
        <begin position="1855"/>
        <end position="1873"/>
    </location>
</feature>
<dbReference type="InterPro" id="IPR000330">
    <property type="entry name" value="SNF2_N"/>
</dbReference>
<keyword evidence="8" id="KW-0156">Chromatin regulator</keyword>
<feature type="region of interest" description="Disordered" evidence="14">
    <location>
        <begin position="208"/>
        <end position="229"/>
    </location>
</feature>
<keyword evidence="4" id="KW-0677">Repeat</keyword>
<dbReference type="Pfam" id="PF07533">
    <property type="entry name" value="BRK"/>
    <property type="match status" value="2"/>
</dbReference>
<keyword evidence="7" id="KW-0067">ATP-binding</keyword>
<feature type="compositionally biased region" description="Basic and acidic residues" evidence="14">
    <location>
        <begin position="1804"/>
        <end position="1814"/>
    </location>
</feature>
<evidence type="ECO:0000259" key="15">
    <source>
        <dbReference type="PROSITE" id="PS50013"/>
    </source>
</evidence>
<evidence type="ECO:0000313" key="18">
    <source>
        <dbReference type="Ensembl" id="ENSCCEP00000020769.1"/>
    </source>
</evidence>
<dbReference type="CDD" id="cd18663">
    <property type="entry name" value="CD2_tandem_CHD5-9_like"/>
    <property type="match status" value="1"/>
</dbReference>
<feature type="domain" description="Helicase ATP-binding" evidence="16">
    <location>
        <begin position="651"/>
        <end position="825"/>
    </location>
</feature>
<feature type="compositionally biased region" description="Low complexity" evidence="14">
    <location>
        <begin position="208"/>
        <end position="221"/>
    </location>
</feature>
<dbReference type="InterPro" id="IPR006576">
    <property type="entry name" value="BRK_domain"/>
</dbReference>
<dbReference type="GO" id="GO:0016787">
    <property type="term" value="F:hydrolase activity"/>
    <property type="evidence" value="ECO:0007669"/>
    <property type="project" value="UniProtKB-KW"/>
</dbReference>
<dbReference type="FunFam" id="3.40.50.300:FF:000015">
    <property type="entry name" value="chromodomain-helicase-DNA-binding protein 9 isoform X1"/>
    <property type="match status" value="1"/>
</dbReference>
<dbReference type="PROSITE" id="PS51192">
    <property type="entry name" value="HELICASE_ATP_BIND_1"/>
    <property type="match status" value="1"/>
</dbReference>
<evidence type="ECO:0000256" key="7">
    <source>
        <dbReference type="ARBA" id="ARBA00022840"/>
    </source>
</evidence>
<dbReference type="Gene3D" id="1.10.10.60">
    <property type="entry name" value="Homeodomain-like"/>
    <property type="match status" value="2"/>
</dbReference>
<feature type="compositionally biased region" description="Polar residues" evidence="14">
    <location>
        <begin position="170"/>
        <end position="190"/>
    </location>
</feature>
<keyword evidence="11" id="KW-0804">Transcription</keyword>
<dbReference type="SMART" id="SM00490">
    <property type="entry name" value="HELICc"/>
    <property type="match status" value="1"/>
</dbReference>
<keyword evidence="12" id="KW-0539">Nucleus</keyword>
<sequence>MTDPMMDFFDDANLFSETLEGLSDDAFVQPGPVSLVDELNLGAEFEPLHIDSLNHVQDAQNQQKMSEFDQLNQYDSLKLHSVNQSFNSSADNVLSPHSQFNCSPVHPQNQSNGMFPDVADGSPMWGHQTATTVSNQNGSPFHQGHSQSMQQNKSFVAHHDFALFQANEPQHQCASLRPQQSRNNTGQDALSQPKDFMEVNVSTSLRVSVNHPPSVSNPSTSQQPLSVQQFSQNASASIHFCGNQEGNFDGQSPTITPCSVSNSQQFSSPYSYSNNRISPTSLLQPTTALSTSQQTHSISDFTGSDAFTSQTGTKQETTEHMLNPNTPLNSSTFQMLHSAHPQGNFSSSKLSPVNINFSASTSSASQISHFTDPIESNGFTSLDDNLLHQVETHSEPFTGLDPDDLLQEDLLPHKQEKANRIISEAIAKAKERGERNIPRVMSPENFPSVSAEGKEEKKGRKVKSKPKDKESKKPKTGSSSKIKEKTKIGLCFLRCVNVNLCDFSSYLHCEWATEQQLLKDKRIQQKIKRFKVRKAQRAHFFMEEEPFNPDYVEVDRVLEVSLCEDKDTGEPVIYYLVKWCSLPYEDSTWELKEDVDQAKIEEFEQLQASRPDSRRLDRPPPNSWKKIEQSREYKNGNQLREYQLEGLNWLLFNWYNRRNCILADEMGLGKTIQSITFLYEILLTGIRGPFLIIAPLSTITNWEREFRTWTDLNVVVYHGSMISRQMIQQYEMYFRDSQGRIVRGTYRFQAIITTFEMILGGCPELNAIEWRCVIIDEAHRLKNKNCKLLEGLKLMNLEHKVLLTGTPLQNTVEELFSLLHFLEPLRFPAESTFMQEFGDLKTEEQVQKLQAILKPMMLRRLKEDVEKKLAPKEETIIEVELTNIQKKYYRAILEKNFAFLSKGAGQANVPNLVNTMMELRKCCNHPYLIKGAEEKILGEFKETYSPSAPDFHLQAMIQSAGKLVLIDKLLPKMKAGGHKVLIFSQMVRCLDILEDYLIHKRYLYERIDGRVRGNLRQAAIDRFSKPDSDRFVFLLCTRAGGLGINLTAADTCIIFDSDWNPQNDLQAQARCHRIGQNKAVKVYRLITRNSYEREMFDRASLKLGLDKAVLQSMSGRENSVGGIQQLSKKEIEDLLRRGAYGAIMDEEDEGSKFCEEDIDQILQRRTKTITIESEGRGSTFAKASFVASGNRTDISLDDPNFWQKWAKKAEIDIDAISGRNSLVIDTPRIRKQTRPFSATKDELAELSEVESECDEKPKLRRPCDRSNGYGRTECFRVEKNLLVYGWGRWREILSHGRFKRQLNEQDVEIICRALLAYCLVHYRGDEKIKSFIWDLITPTEDGQTRELQNHLGLSAPVPRGRKGKKVKTQASTFDIHKAEWLRKYNPEHLLQDEGYKKHIKHHCNKVLLRVRMLYYLKQEVIGNEFQKVFDGTDASEIDVWVPEPDHSEVPAEWWDADADKSLLIGVFKHGYEKYNTIRADPALCFLERVGKPDEKAVAAEQRANDYMDGYGKECFGALKDVEDPEYKPAPALFKDDIESALTTRLRRLITAYQRTSKNRQAQQMQPTFPVQTSMMQLPYEEAALNPKMAAKIERQWTRREEADFYRVVSTFGVVFDPERGRFDWTKFRAMARLHKKTDESLEKYLYAFMSMCRRVCRLPSKEELVDPNIFIQPITEERASRTLYRIELLRKVREQALRHPQLFERLKLCQPNPDLPVWWECGTHDRDLLIGAAKHGVSRTDYHILRDPELSFMSAQRNYNQNKVALSRTSTPLLHQYQMALSASPLTPQSRLSDAKVNAFEDAKAKNENLKEDPQSSEEESMSTEETQTILKSETLSPKNEGTPHIKAYDEESVASLSTTQDETQDSFQMNNGTPNSGYLLQGGYMLAASYWPKDRVMINRLDSICQTVLKGKWPSARRSYDSTAVASFYTTKLLDSSGAAAEYSEPSAPTPPLAAVKEEYDQSPQLSKEGGLKLTFQKQGLSQKRPFESEEGALGQQQYLARLRELQNASETRQFILAVACRNCTHTNSNNFISFFYSDMFLFINKHLTQVLLHHLLGTSSHLTASANGVIVDSQPVVKKRRGRRKNVEGVDVLFMNRNKQPNHVAAGINPALTYTQSQGMLDAESPVPVINLKDGTRLAGDDAPKRKDLERWLKEHPGYVEDSGLYQKDNWPKQKRHRCRNPNKLDVNSLTGEERVQLINRRNARKVGGAFAPPLKDLCRFLKENPEYGVAPEWGEVVKQSGFLPEGMFDRILTGPVVREEVSRRGRRPKSEIAKATAAAAAASAASVPISPLLANGLLPGVDLPSLQALQQNLQNLQSLQVTAGLMGMPAGLAAGGEAKNVAAMFPMLLSGMAGLPNLLGMGGLLTKSTESVSEEKKGNESKDMDTKKERTEDQNTDTGGENSVSSSPSTSSAAAAANPLSLNPLLLSNILYPGMLLTPGLNLHIPALSQSNIFDVQNSESNDTGSAKPTEEKEENSRVRDQEDKGGTEPSSHNENSTDEGSEKADASSGSDSTSSSSEDSDSSDED</sequence>
<dbReference type="Gene3D" id="3.40.5.120">
    <property type="match status" value="2"/>
</dbReference>
<dbReference type="PROSITE" id="PS51194">
    <property type="entry name" value="HELICASE_CTER"/>
    <property type="match status" value="1"/>
</dbReference>
<feature type="compositionally biased region" description="Polar residues" evidence="14">
    <location>
        <begin position="1830"/>
        <end position="1840"/>
    </location>
</feature>
<keyword evidence="3" id="KW-0597">Phosphoprotein</keyword>
<keyword evidence="19" id="KW-1185">Reference proteome</keyword>
<dbReference type="SMART" id="SM00298">
    <property type="entry name" value="CHROMO"/>
    <property type="match status" value="1"/>
</dbReference>
<proteinExistence type="inferred from homology"/>
<dbReference type="PANTHER" id="PTHR46850:SF1">
    <property type="entry name" value="CHROMODOMAIN-HELICASE-DNA-BINDING PROTEIN 9"/>
    <property type="match status" value="1"/>
</dbReference>
<dbReference type="Gene3D" id="3.40.50.10810">
    <property type="entry name" value="Tandem AAA-ATPase domain"/>
    <property type="match status" value="1"/>
</dbReference>
<dbReference type="GO" id="GO:0003677">
    <property type="term" value="F:DNA binding"/>
    <property type="evidence" value="ECO:0007669"/>
    <property type="project" value="UniProtKB-KW"/>
</dbReference>
<dbReference type="InterPro" id="IPR051493">
    <property type="entry name" value="CHD"/>
</dbReference>
<dbReference type="Pfam" id="PF00176">
    <property type="entry name" value="SNF2-rel_dom"/>
    <property type="match status" value="1"/>
</dbReference>
<evidence type="ECO:0000256" key="4">
    <source>
        <dbReference type="ARBA" id="ARBA00022737"/>
    </source>
</evidence>
<feature type="compositionally biased region" description="Low complexity" evidence="14">
    <location>
        <begin position="2405"/>
        <end position="2417"/>
    </location>
</feature>
<dbReference type="Pfam" id="PF00271">
    <property type="entry name" value="Helicase_C"/>
    <property type="match status" value="1"/>
</dbReference>
<dbReference type="FunFam" id="2.40.50.40:FF:000001">
    <property type="entry name" value="chromodomain-helicase-DNA-binding protein 8 isoform X4"/>
    <property type="match status" value="1"/>
</dbReference>
<dbReference type="CDD" id="cd18793">
    <property type="entry name" value="SF2_C_SNF"/>
    <property type="match status" value="1"/>
</dbReference>
<dbReference type="SMART" id="SM00487">
    <property type="entry name" value="DEXDc"/>
    <property type="match status" value="1"/>
</dbReference>
<feature type="compositionally biased region" description="Low complexity" evidence="14">
    <location>
        <begin position="2510"/>
        <end position="2521"/>
    </location>
</feature>
<protein>
    <submittedName>
        <fullName evidence="18">Chromodomain helicase DNA binding protein 9</fullName>
    </submittedName>
</protein>
<evidence type="ECO:0000256" key="3">
    <source>
        <dbReference type="ARBA" id="ARBA00022553"/>
    </source>
</evidence>
<dbReference type="FunFam" id="3.40.50.10810:FF:000003">
    <property type="entry name" value="chromodomain-helicase-DNA-binding protein 8 isoform X4"/>
    <property type="match status" value="1"/>
</dbReference>
<name>A0A8C0VFM0_CYACU</name>
<dbReference type="GO" id="GO:0006325">
    <property type="term" value="P:chromatin organization"/>
    <property type="evidence" value="ECO:0007669"/>
    <property type="project" value="UniProtKB-KW"/>
</dbReference>
<evidence type="ECO:0000256" key="11">
    <source>
        <dbReference type="ARBA" id="ARBA00023163"/>
    </source>
</evidence>
<evidence type="ECO:0000256" key="13">
    <source>
        <dbReference type="ARBA" id="ARBA00049360"/>
    </source>
</evidence>
<dbReference type="InterPro" id="IPR000953">
    <property type="entry name" value="Chromo/chromo_shadow_dom"/>
</dbReference>
<gene>
    <name evidence="18" type="primary">CHD9</name>
</gene>
<dbReference type="SUPFAM" id="SSF54160">
    <property type="entry name" value="Chromo domain-like"/>
    <property type="match status" value="1"/>
</dbReference>
<dbReference type="Gene3D" id="3.40.50.300">
    <property type="entry name" value="P-loop containing nucleotide triphosphate hydrolases"/>
    <property type="match status" value="1"/>
</dbReference>
<dbReference type="GO" id="GO:0005634">
    <property type="term" value="C:nucleus"/>
    <property type="evidence" value="ECO:0007669"/>
    <property type="project" value="UniProtKB-SubCell"/>
</dbReference>
<comment type="subcellular location">
    <subcellularLocation>
        <location evidence="1">Nucleus</location>
    </subcellularLocation>
</comment>
<dbReference type="InterPro" id="IPR049730">
    <property type="entry name" value="SNF2/RAD54-like_C"/>
</dbReference>
<feature type="compositionally biased region" description="Basic and acidic residues" evidence="14">
    <location>
        <begin position="2376"/>
        <end position="2396"/>
    </location>
</feature>
<evidence type="ECO:0000256" key="12">
    <source>
        <dbReference type="ARBA" id="ARBA00023242"/>
    </source>
</evidence>
<evidence type="ECO:0000259" key="17">
    <source>
        <dbReference type="PROSITE" id="PS51194"/>
    </source>
</evidence>
<evidence type="ECO:0000256" key="14">
    <source>
        <dbReference type="SAM" id="MobiDB-lite"/>
    </source>
</evidence>
<evidence type="ECO:0000256" key="1">
    <source>
        <dbReference type="ARBA" id="ARBA00004123"/>
    </source>
</evidence>
<dbReference type="SUPFAM" id="SSF52540">
    <property type="entry name" value="P-loop containing nucleoside triphosphate hydrolases"/>
    <property type="match status" value="2"/>
</dbReference>
<reference evidence="18" key="1">
    <citation type="submission" date="2025-08" db="UniProtKB">
        <authorList>
            <consortium name="Ensembl"/>
        </authorList>
    </citation>
    <scope>IDENTIFICATION</scope>
</reference>
<feature type="domain" description="Chromo" evidence="15">
    <location>
        <begin position="552"/>
        <end position="618"/>
    </location>
</feature>
<dbReference type="SMART" id="SM00592">
    <property type="entry name" value="BRK"/>
    <property type="match status" value="2"/>
</dbReference>
<keyword evidence="5" id="KW-0547">Nucleotide-binding</keyword>
<dbReference type="FunFam" id="3.40.5.120:FF:000003">
    <property type="entry name" value="chromodomain-helicase-DNA-binding protein 9 isoform X1"/>
    <property type="match status" value="1"/>
</dbReference>
<dbReference type="SUPFAM" id="SSF160481">
    <property type="entry name" value="BRK domain-like"/>
    <property type="match status" value="2"/>
</dbReference>
<feature type="region of interest" description="Disordered" evidence="14">
    <location>
        <begin position="1854"/>
        <end position="1873"/>
    </location>
</feature>
<dbReference type="InterPro" id="IPR037259">
    <property type="entry name" value="BRK_sf"/>
</dbReference>
<dbReference type="PROSITE" id="PS50013">
    <property type="entry name" value="CHROMO_2"/>
    <property type="match status" value="1"/>
</dbReference>
<feature type="compositionally biased region" description="Basic and acidic residues" evidence="14">
    <location>
        <begin position="2472"/>
        <end position="2490"/>
    </location>
</feature>
<feature type="region of interest" description="Disordered" evidence="14">
    <location>
        <begin position="2371"/>
        <end position="2417"/>
    </location>
</feature>
<dbReference type="PANTHER" id="PTHR46850">
    <property type="entry name" value="CHROMODOMAIN-HELICASE-DNA-BINDING PROTEIN 9"/>
    <property type="match status" value="1"/>
</dbReference>
<dbReference type="Proteomes" id="UP000694410">
    <property type="component" value="Unplaced"/>
</dbReference>
<evidence type="ECO:0000256" key="9">
    <source>
        <dbReference type="ARBA" id="ARBA00023015"/>
    </source>
</evidence>
<feature type="domain" description="Helicase C-terminal" evidence="17">
    <location>
        <begin position="965"/>
        <end position="1121"/>
    </location>
</feature>
<reference evidence="18" key="2">
    <citation type="submission" date="2025-09" db="UniProtKB">
        <authorList>
            <consortium name="Ensembl"/>
        </authorList>
    </citation>
    <scope>IDENTIFICATION</scope>
</reference>
<dbReference type="InterPro" id="IPR023780">
    <property type="entry name" value="Chromo_domain"/>
</dbReference>
<keyword evidence="9" id="KW-0805">Transcription regulation</keyword>
<keyword evidence="10" id="KW-0238">DNA-binding</keyword>
<comment type="similarity">
    <text evidence="2">Belongs to the SNF2/RAD54 helicase family.</text>
</comment>
<feature type="region of interest" description="Disordered" evidence="14">
    <location>
        <begin position="2460"/>
        <end position="2530"/>
    </location>
</feature>
<dbReference type="FunFam" id="3.40.5.120:FF:000002">
    <property type="entry name" value="chromodomain-helicase-DNA-binding protein 9 isoform X1"/>
    <property type="match status" value="1"/>
</dbReference>